<accession>A0A517YV86</accession>
<dbReference type="Pfam" id="PF00361">
    <property type="entry name" value="Proton_antipo_M"/>
    <property type="match status" value="1"/>
</dbReference>
<dbReference type="PANTHER" id="PTHR43507:SF1">
    <property type="entry name" value="NADH-UBIQUINONE OXIDOREDUCTASE CHAIN 4"/>
    <property type="match status" value="1"/>
</dbReference>
<dbReference type="AlphaFoldDB" id="A0A517YV86"/>
<keyword evidence="3 6" id="KW-0812">Transmembrane</keyword>
<feature type="transmembrane region" description="Helical" evidence="8">
    <location>
        <begin position="428"/>
        <end position="452"/>
    </location>
</feature>
<evidence type="ECO:0000256" key="2">
    <source>
        <dbReference type="ARBA" id="ARBA00009025"/>
    </source>
</evidence>
<dbReference type="EC" id="1.6.5.11" evidence="10"/>
<evidence type="ECO:0000256" key="1">
    <source>
        <dbReference type="ARBA" id="ARBA00004127"/>
    </source>
</evidence>
<feature type="transmembrane region" description="Helical" evidence="8">
    <location>
        <begin position="119"/>
        <end position="135"/>
    </location>
</feature>
<dbReference type="EMBL" id="CP036425">
    <property type="protein sequence ID" value="QDU34127.1"/>
    <property type="molecule type" value="Genomic_DNA"/>
</dbReference>
<evidence type="ECO:0000313" key="11">
    <source>
        <dbReference type="Proteomes" id="UP000317369"/>
    </source>
</evidence>
<dbReference type="PRINTS" id="PR01437">
    <property type="entry name" value="NUOXDRDTASE4"/>
</dbReference>
<dbReference type="PANTHER" id="PTHR43507">
    <property type="entry name" value="NADH-UBIQUINONE OXIDOREDUCTASE CHAIN 4"/>
    <property type="match status" value="1"/>
</dbReference>
<feature type="compositionally biased region" description="Polar residues" evidence="7">
    <location>
        <begin position="529"/>
        <end position="539"/>
    </location>
</feature>
<dbReference type="KEGG" id="pcor:KS4_21890"/>
<feature type="transmembrane region" description="Helical" evidence="8">
    <location>
        <begin position="386"/>
        <end position="408"/>
    </location>
</feature>
<dbReference type="RefSeq" id="WP_145077717.1">
    <property type="nucleotide sequence ID" value="NZ_CP036425.1"/>
</dbReference>
<evidence type="ECO:0000313" key="10">
    <source>
        <dbReference type="EMBL" id="QDU34127.1"/>
    </source>
</evidence>
<dbReference type="InterPro" id="IPR001750">
    <property type="entry name" value="ND/Mrp_TM"/>
</dbReference>
<proteinExistence type="inferred from homology"/>
<dbReference type="GO" id="GO:0003954">
    <property type="term" value="F:NADH dehydrogenase activity"/>
    <property type="evidence" value="ECO:0007669"/>
    <property type="project" value="TreeGrafter"/>
</dbReference>
<feature type="transmembrane region" description="Helical" evidence="8">
    <location>
        <begin position="346"/>
        <end position="366"/>
    </location>
</feature>
<gene>
    <name evidence="10" type="primary">nuoM</name>
    <name evidence="10" type="ORF">KS4_21890</name>
</gene>
<name>A0A517YV86_9BACT</name>
<dbReference type="InterPro" id="IPR010227">
    <property type="entry name" value="NADH_Q_OxRdtase_chainM/4"/>
</dbReference>
<evidence type="ECO:0000259" key="9">
    <source>
        <dbReference type="Pfam" id="PF00361"/>
    </source>
</evidence>
<comment type="similarity">
    <text evidence="2">Belongs to the complex I subunit 4 family.</text>
</comment>
<evidence type="ECO:0000256" key="4">
    <source>
        <dbReference type="ARBA" id="ARBA00022989"/>
    </source>
</evidence>
<protein>
    <submittedName>
        <fullName evidence="10">NADH-quinone oxidoreductase subunit M</fullName>
        <ecNumber evidence="10">1.6.5.11</ecNumber>
    </submittedName>
</protein>
<feature type="transmembrane region" description="Helical" evidence="8">
    <location>
        <begin position="315"/>
        <end position="334"/>
    </location>
</feature>
<feature type="transmembrane region" description="Helical" evidence="8">
    <location>
        <begin position="141"/>
        <end position="160"/>
    </location>
</feature>
<dbReference type="GO" id="GO:0048039">
    <property type="term" value="F:ubiquinone binding"/>
    <property type="evidence" value="ECO:0007669"/>
    <property type="project" value="TreeGrafter"/>
</dbReference>
<dbReference type="GO" id="GO:0008137">
    <property type="term" value="F:NADH dehydrogenase (ubiquinone) activity"/>
    <property type="evidence" value="ECO:0007669"/>
    <property type="project" value="InterPro"/>
</dbReference>
<dbReference type="GO" id="GO:0016020">
    <property type="term" value="C:membrane"/>
    <property type="evidence" value="ECO:0007669"/>
    <property type="project" value="UniProtKB-SubCell"/>
</dbReference>
<feature type="transmembrane region" description="Helical" evidence="8">
    <location>
        <begin position="257"/>
        <end position="277"/>
    </location>
</feature>
<keyword evidence="5 8" id="KW-0472">Membrane</keyword>
<dbReference type="GO" id="GO:0012505">
    <property type="term" value="C:endomembrane system"/>
    <property type="evidence" value="ECO:0007669"/>
    <property type="project" value="UniProtKB-SubCell"/>
</dbReference>
<feature type="domain" description="NADH:quinone oxidoreductase/Mrp antiporter transmembrane" evidence="9">
    <location>
        <begin position="136"/>
        <end position="421"/>
    </location>
</feature>
<feature type="transmembrane region" description="Helical" evidence="8">
    <location>
        <begin position="223"/>
        <end position="245"/>
    </location>
</feature>
<evidence type="ECO:0000256" key="7">
    <source>
        <dbReference type="SAM" id="MobiDB-lite"/>
    </source>
</evidence>
<evidence type="ECO:0000256" key="6">
    <source>
        <dbReference type="RuleBase" id="RU000320"/>
    </source>
</evidence>
<feature type="transmembrane region" description="Helical" evidence="8">
    <location>
        <begin position="172"/>
        <end position="192"/>
    </location>
</feature>
<dbReference type="InterPro" id="IPR003918">
    <property type="entry name" value="NADH_UbQ_OxRdtase"/>
</dbReference>
<keyword evidence="11" id="KW-1185">Reference proteome</keyword>
<dbReference type="GO" id="GO:0015990">
    <property type="term" value="P:electron transport coupled proton transport"/>
    <property type="evidence" value="ECO:0007669"/>
    <property type="project" value="TreeGrafter"/>
</dbReference>
<keyword evidence="4 8" id="KW-1133">Transmembrane helix</keyword>
<feature type="transmembrane region" description="Helical" evidence="8">
    <location>
        <begin position="6"/>
        <end position="23"/>
    </location>
</feature>
<evidence type="ECO:0000256" key="8">
    <source>
        <dbReference type="SAM" id="Phobius"/>
    </source>
</evidence>
<dbReference type="Proteomes" id="UP000317369">
    <property type="component" value="Chromosome"/>
</dbReference>
<sequence length="556" mass="60892">MTIDQLLIPVMIIAPAIFAFALLMPGNVFDFKKNIVAFSLIGTLVSFVASLVLAYNFNWAPENPAMQFVDQIPWVPGFGLTFSWGIDSISLWLILLSTFLMPLIILGSYSAFQGREREFFFWMLILETAMLGTFVATDIIFFYICFEFTLIPLFFLIGIFGGSDRLRAARIFFLYTFTGSMLTFAAILYVAWNYSLTHNGAWTFNIAELYTAAQALPLQQQGLVLAGLLAGFAVKVPLFPVHTWLPLAHTEAPTAGSVILAGVLLKLGTYGILRFAIPMTPQAVIVFAPWIGALAVAGVLYAALVCWVQTDVKKLVAYSSVSHLGFCVLGLFAFDLDQLGSVGSVMYMVNHGLSTGALFLCIGMIYERFHTREMAKMSGLGRAMPVWSFFMVFFVASSVGLPGLNGFIGEFLTLIGSFTSPETLGWRFAAPAAAGMIFAAIYLLYMTGKVVWGPLKIPHVHGEPAGQKPKDLTAREIIVLTPIAIVCVWLGFNPNPMLKSLEAPIAKLSKPTIDLIESRKDTDEVKHAGTTTHPAPPILTTQPQAKAWESQTLISN</sequence>
<feature type="transmembrane region" description="Helical" evidence="8">
    <location>
        <begin position="35"/>
        <end position="57"/>
    </location>
</feature>
<keyword evidence="10" id="KW-0560">Oxidoreductase</keyword>
<reference evidence="10 11" key="1">
    <citation type="submission" date="2019-02" db="EMBL/GenBank/DDBJ databases">
        <title>Deep-cultivation of Planctomycetes and their phenomic and genomic characterization uncovers novel biology.</title>
        <authorList>
            <person name="Wiegand S."/>
            <person name="Jogler M."/>
            <person name="Boedeker C."/>
            <person name="Pinto D."/>
            <person name="Vollmers J."/>
            <person name="Rivas-Marin E."/>
            <person name="Kohn T."/>
            <person name="Peeters S.H."/>
            <person name="Heuer A."/>
            <person name="Rast P."/>
            <person name="Oberbeckmann S."/>
            <person name="Bunk B."/>
            <person name="Jeske O."/>
            <person name="Meyerdierks A."/>
            <person name="Storesund J.E."/>
            <person name="Kallscheuer N."/>
            <person name="Luecker S."/>
            <person name="Lage O.M."/>
            <person name="Pohl T."/>
            <person name="Merkel B.J."/>
            <person name="Hornburger P."/>
            <person name="Mueller R.-W."/>
            <person name="Bruemmer F."/>
            <person name="Labrenz M."/>
            <person name="Spormann A.M."/>
            <person name="Op den Camp H."/>
            <person name="Overmann J."/>
            <person name="Amann R."/>
            <person name="Jetten M.S.M."/>
            <person name="Mascher T."/>
            <person name="Medema M.H."/>
            <person name="Devos D.P."/>
            <person name="Kaster A.-K."/>
            <person name="Ovreas L."/>
            <person name="Rohde M."/>
            <person name="Galperin M.Y."/>
            <person name="Jogler C."/>
        </authorList>
    </citation>
    <scope>NUCLEOTIDE SEQUENCE [LARGE SCALE GENOMIC DNA]</scope>
    <source>
        <strain evidence="10 11">KS4</strain>
    </source>
</reference>
<feature type="transmembrane region" description="Helical" evidence="8">
    <location>
        <begin position="283"/>
        <end position="308"/>
    </location>
</feature>
<feature type="transmembrane region" description="Helical" evidence="8">
    <location>
        <begin position="89"/>
        <end position="112"/>
    </location>
</feature>
<evidence type="ECO:0000256" key="3">
    <source>
        <dbReference type="ARBA" id="ARBA00022692"/>
    </source>
</evidence>
<organism evidence="10 11">
    <name type="scientific">Poriferisphaera corsica</name>
    <dbReference type="NCBI Taxonomy" id="2528020"/>
    <lineage>
        <taxon>Bacteria</taxon>
        <taxon>Pseudomonadati</taxon>
        <taxon>Planctomycetota</taxon>
        <taxon>Phycisphaerae</taxon>
        <taxon>Phycisphaerales</taxon>
        <taxon>Phycisphaeraceae</taxon>
        <taxon>Poriferisphaera</taxon>
    </lineage>
</organism>
<comment type="subcellular location">
    <subcellularLocation>
        <location evidence="1">Endomembrane system</location>
        <topology evidence="1">Multi-pass membrane protein</topology>
    </subcellularLocation>
    <subcellularLocation>
        <location evidence="6">Membrane</location>
        <topology evidence="6">Multi-pass membrane protein</topology>
    </subcellularLocation>
</comment>
<evidence type="ECO:0000256" key="5">
    <source>
        <dbReference type="ARBA" id="ARBA00023136"/>
    </source>
</evidence>
<dbReference type="GO" id="GO:0042773">
    <property type="term" value="P:ATP synthesis coupled electron transport"/>
    <property type="evidence" value="ECO:0007669"/>
    <property type="project" value="InterPro"/>
</dbReference>
<dbReference type="OrthoDB" id="9807568at2"/>
<dbReference type="NCBIfam" id="TIGR01972">
    <property type="entry name" value="NDH_I_M"/>
    <property type="match status" value="1"/>
</dbReference>
<feature type="region of interest" description="Disordered" evidence="7">
    <location>
        <begin position="519"/>
        <end position="539"/>
    </location>
</feature>